<evidence type="ECO:0000313" key="1">
    <source>
        <dbReference type="EMBL" id="EKE27528.1"/>
    </source>
</evidence>
<dbReference type="EMBL" id="AMFJ01000470">
    <property type="protein sequence ID" value="EKE27528.1"/>
    <property type="molecule type" value="Genomic_DNA"/>
</dbReference>
<comment type="caution">
    <text evidence="1">The sequence shown here is derived from an EMBL/GenBank/DDBJ whole genome shotgun (WGS) entry which is preliminary data.</text>
</comment>
<proteinExistence type="predicted"/>
<reference evidence="1" key="1">
    <citation type="journal article" date="2012" name="Science">
        <title>Fermentation, hydrogen, and sulfur metabolism in multiple uncultivated bacterial phyla.</title>
        <authorList>
            <person name="Wrighton K.C."/>
            <person name="Thomas B.C."/>
            <person name="Sharon I."/>
            <person name="Miller C.S."/>
            <person name="Castelle C.J."/>
            <person name="VerBerkmoes N.C."/>
            <person name="Wilkins M.J."/>
            <person name="Hettich R.L."/>
            <person name="Lipton M.S."/>
            <person name="Williams K.H."/>
            <person name="Long P.E."/>
            <person name="Banfield J.F."/>
        </authorList>
    </citation>
    <scope>NUCLEOTIDE SEQUENCE [LARGE SCALE GENOMIC DNA]</scope>
</reference>
<accession>K2FX52</accession>
<name>K2FX52_9BACT</name>
<protein>
    <submittedName>
        <fullName evidence="1">Uncharacterized protein</fullName>
    </submittedName>
</protein>
<gene>
    <name evidence="1" type="ORF">ACD_3C00196G0021</name>
</gene>
<dbReference type="AlphaFoldDB" id="K2FX52"/>
<organism evidence="1">
    <name type="scientific">uncultured bacterium</name>
    <name type="common">gcode 4</name>
    <dbReference type="NCBI Taxonomy" id="1234023"/>
    <lineage>
        <taxon>Bacteria</taxon>
        <taxon>environmental samples</taxon>
    </lineage>
</organism>
<sequence>MKKFLILAIVFLASIWAFWSYSFAAGTGTAASSVTKITVTENIPWMDCKLKTWAGWGDTVTTRKYVCEIGWNFWAVMLMLKGMIKYVTFLSILVAVLMLVLSGLKMSLEWKKDDKKMFKRVLVALLVLFSMGLILNSIAPWIYI</sequence>